<dbReference type="EMBL" id="JABBHF010000010">
    <property type="protein sequence ID" value="NMH89143.1"/>
    <property type="molecule type" value="Genomic_DNA"/>
</dbReference>
<dbReference type="InterPro" id="IPR011055">
    <property type="entry name" value="Dup_hybrid_motif"/>
</dbReference>
<proteinExistence type="predicted"/>
<name>A0ABX1S267_9FLAO</name>
<protein>
    <submittedName>
        <fullName evidence="1">M23 family metallopeptidase</fullName>
    </submittedName>
</protein>
<sequence length="181" mass="20070">MQTKRIKLLILGLLIFGCNNNDETLDPAPPSLSITPIAINEISSFIAFGETLSQNQLNPTIEYITNHANILVQSASGGYVEAIQMNSNIDDFEIWVKPSNNSQWLIIYDHILNIKVSVGDKINAGDVLGSIGIGNRTELQINQINHNQEIAYCPLNFGTNNFVQQHTNFSKNWCIAKTVTP</sequence>
<comment type="caution">
    <text evidence="1">The sequence shown here is derived from an EMBL/GenBank/DDBJ whole genome shotgun (WGS) entry which is preliminary data.</text>
</comment>
<reference evidence="1 2" key="1">
    <citation type="submission" date="2020-04" db="EMBL/GenBank/DDBJ databases">
        <title>A Flavivirga sp. nov.</title>
        <authorList>
            <person name="Sun X."/>
        </authorList>
    </citation>
    <scope>NUCLEOTIDE SEQUENCE [LARGE SCALE GENOMIC DNA]</scope>
    <source>
        <strain evidence="1 2">Y03</strain>
    </source>
</reference>
<dbReference type="PROSITE" id="PS51257">
    <property type="entry name" value="PROKAR_LIPOPROTEIN"/>
    <property type="match status" value="1"/>
</dbReference>
<accession>A0ABX1S267</accession>
<dbReference type="Proteomes" id="UP000746690">
    <property type="component" value="Unassembled WGS sequence"/>
</dbReference>
<gene>
    <name evidence="1" type="ORF">HHX25_16650</name>
</gene>
<evidence type="ECO:0000313" key="2">
    <source>
        <dbReference type="Proteomes" id="UP000746690"/>
    </source>
</evidence>
<organism evidence="1 2">
    <name type="scientific">Flavivirga algicola</name>
    <dbReference type="NCBI Taxonomy" id="2729136"/>
    <lineage>
        <taxon>Bacteria</taxon>
        <taxon>Pseudomonadati</taxon>
        <taxon>Bacteroidota</taxon>
        <taxon>Flavobacteriia</taxon>
        <taxon>Flavobacteriales</taxon>
        <taxon>Flavobacteriaceae</taxon>
        <taxon>Flavivirga</taxon>
    </lineage>
</organism>
<keyword evidence="2" id="KW-1185">Reference proteome</keyword>
<dbReference type="Gene3D" id="2.70.70.10">
    <property type="entry name" value="Glucose Permease (Domain IIA)"/>
    <property type="match status" value="1"/>
</dbReference>
<dbReference type="RefSeq" id="WP_169675840.1">
    <property type="nucleotide sequence ID" value="NZ_JABBHF010000010.1"/>
</dbReference>
<evidence type="ECO:0000313" key="1">
    <source>
        <dbReference type="EMBL" id="NMH89143.1"/>
    </source>
</evidence>